<name>A0A1H3FQZ9_9PSEU</name>
<keyword evidence="1" id="KW-0238">DNA-binding</keyword>
<keyword evidence="4" id="KW-1185">Reference proteome</keyword>
<dbReference type="EMBL" id="FNOK01000017">
    <property type="protein sequence ID" value="SDX93502.1"/>
    <property type="molecule type" value="Genomic_DNA"/>
</dbReference>
<dbReference type="RefSeq" id="WP_093267364.1">
    <property type="nucleotide sequence ID" value="NZ_FNOK01000017.1"/>
</dbReference>
<evidence type="ECO:0000256" key="1">
    <source>
        <dbReference type="ARBA" id="ARBA00023125"/>
    </source>
</evidence>
<sequence>MTQRDDGRRGELLAKLLDYSATHGLSEVSLRPLAAAVGSSPRMLLYFFGSKEELVREVHRHARDIQLQLLADTIGDCSDPTEVLRALWRWLSDPAHHNIIRFFFESYARSLHAHGGAWDGFGEASVREWLPRLRQALGGSDAEATLALAALRGLLLDLLATGDTDRVEAAFEDLLRSL</sequence>
<proteinExistence type="predicted"/>
<dbReference type="Proteomes" id="UP000199529">
    <property type="component" value="Unassembled WGS sequence"/>
</dbReference>
<dbReference type="InterPro" id="IPR001647">
    <property type="entry name" value="HTH_TetR"/>
</dbReference>
<dbReference type="OrthoDB" id="5177743at2"/>
<dbReference type="Gene3D" id="1.10.357.10">
    <property type="entry name" value="Tetracycline Repressor, domain 2"/>
    <property type="match status" value="1"/>
</dbReference>
<reference evidence="4" key="1">
    <citation type="submission" date="2016-10" db="EMBL/GenBank/DDBJ databases">
        <authorList>
            <person name="Varghese N."/>
            <person name="Submissions S."/>
        </authorList>
    </citation>
    <scope>NUCLEOTIDE SEQUENCE [LARGE SCALE GENOMIC DNA]</scope>
    <source>
        <strain evidence="4">CGMCC 4.3530</strain>
    </source>
</reference>
<feature type="domain" description="HTH tetR-type" evidence="2">
    <location>
        <begin position="21"/>
        <end position="58"/>
    </location>
</feature>
<evidence type="ECO:0000313" key="4">
    <source>
        <dbReference type="Proteomes" id="UP000199529"/>
    </source>
</evidence>
<gene>
    <name evidence="3" type="ORF">SAMN05216215_1017132</name>
</gene>
<dbReference type="AlphaFoldDB" id="A0A1H3FQZ9"/>
<dbReference type="Pfam" id="PF00440">
    <property type="entry name" value="TetR_N"/>
    <property type="match status" value="1"/>
</dbReference>
<protein>
    <submittedName>
        <fullName evidence="3">Transcriptional regulator, TetR family</fullName>
    </submittedName>
</protein>
<dbReference type="STRING" id="418495.SAMN05216215_1017132"/>
<organism evidence="3 4">
    <name type="scientific">Saccharopolyspora shandongensis</name>
    <dbReference type="NCBI Taxonomy" id="418495"/>
    <lineage>
        <taxon>Bacteria</taxon>
        <taxon>Bacillati</taxon>
        <taxon>Actinomycetota</taxon>
        <taxon>Actinomycetes</taxon>
        <taxon>Pseudonocardiales</taxon>
        <taxon>Pseudonocardiaceae</taxon>
        <taxon>Saccharopolyspora</taxon>
    </lineage>
</organism>
<accession>A0A1H3FQZ9</accession>
<dbReference type="InterPro" id="IPR009057">
    <property type="entry name" value="Homeodomain-like_sf"/>
</dbReference>
<evidence type="ECO:0000259" key="2">
    <source>
        <dbReference type="Pfam" id="PF00440"/>
    </source>
</evidence>
<dbReference type="GO" id="GO:0003677">
    <property type="term" value="F:DNA binding"/>
    <property type="evidence" value="ECO:0007669"/>
    <property type="project" value="UniProtKB-KW"/>
</dbReference>
<evidence type="ECO:0000313" key="3">
    <source>
        <dbReference type="EMBL" id="SDX93502.1"/>
    </source>
</evidence>
<dbReference type="SUPFAM" id="SSF46689">
    <property type="entry name" value="Homeodomain-like"/>
    <property type="match status" value="1"/>
</dbReference>